<dbReference type="RefSeq" id="WP_061087195.1">
    <property type="nucleotide sequence ID" value="NZ_KQ955922.1"/>
</dbReference>
<sequence>MKQVIPSLKRKPYERKRIAVLRMELDYELATLYEAMEMKDEEQKGKSIKRLEKIREELLKMKAM</sequence>
<name>A0A133KCB0_HEYCO</name>
<reference evidence="2" key="1">
    <citation type="submission" date="2016-01" db="EMBL/GenBank/DDBJ databases">
        <authorList>
            <person name="Mitreva M."/>
            <person name="Pepin K.H."/>
            <person name="Mihindukulasuriya K.A."/>
            <person name="Fulton R."/>
            <person name="Fronick C."/>
            <person name="O'Laughlin M."/>
            <person name="Miner T."/>
            <person name="Herter B."/>
            <person name="Rosa B.A."/>
            <person name="Cordes M."/>
            <person name="Tomlinson C."/>
            <person name="Wollam A."/>
            <person name="Palsikar V.B."/>
            <person name="Mardis E.R."/>
            <person name="Wilson R.K."/>
        </authorList>
    </citation>
    <scope>NUCLEOTIDE SEQUENCE [LARGE SCALE GENOMIC DNA]</scope>
    <source>
        <strain evidence="2">GED7749B</strain>
    </source>
</reference>
<dbReference type="EMBL" id="LRPN01000177">
    <property type="protein sequence ID" value="KWZ77203.1"/>
    <property type="molecule type" value="Genomic_DNA"/>
</dbReference>
<comment type="caution">
    <text evidence="1">The sequence shown here is derived from an EMBL/GenBank/DDBJ whole genome shotgun (WGS) entry which is preliminary data.</text>
</comment>
<dbReference type="Proteomes" id="UP000070376">
    <property type="component" value="Unassembled WGS sequence"/>
</dbReference>
<accession>A0A133KCB0</accession>
<dbReference type="AlphaFoldDB" id="A0A133KCB0"/>
<evidence type="ECO:0000313" key="2">
    <source>
        <dbReference type="Proteomes" id="UP000070376"/>
    </source>
</evidence>
<gene>
    <name evidence="1" type="ORF">HMPREF3213_03392</name>
</gene>
<organism evidence="1 2">
    <name type="scientific">Heyndrickxia coagulans</name>
    <name type="common">Weizmannia coagulans</name>
    <dbReference type="NCBI Taxonomy" id="1398"/>
    <lineage>
        <taxon>Bacteria</taxon>
        <taxon>Bacillati</taxon>
        <taxon>Bacillota</taxon>
        <taxon>Bacilli</taxon>
        <taxon>Bacillales</taxon>
        <taxon>Bacillaceae</taxon>
        <taxon>Heyndrickxia</taxon>
    </lineage>
</organism>
<dbReference type="PATRIC" id="fig|1398.22.peg.3405"/>
<protein>
    <submittedName>
        <fullName evidence="1">Uncharacterized protein</fullName>
    </submittedName>
</protein>
<evidence type="ECO:0000313" key="1">
    <source>
        <dbReference type="EMBL" id="KWZ77203.1"/>
    </source>
</evidence>
<proteinExistence type="predicted"/>